<dbReference type="Proteomes" id="UP000052232">
    <property type="component" value="Unassembled WGS sequence"/>
</dbReference>
<sequence>MNLKERIDAGRDSDVAQSFRAATEMINKVESGEMPVSQMDQATQID</sequence>
<comment type="caution">
    <text evidence="1">The sequence shown here is derived from an EMBL/GenBank/DDBJ whole genome shotgun (WGS) entry which is preliminary data.</text>
</comment>
<dbReference type="AlphaFoldDB" id="A0A0J7XSP1"/>
<dbReference type="PATRIC" id="fig|1420583.3.peg.2820"/>
<evidence type="ECO:0000313" key="2">
    <source>
        <dbReference type="Proteomes" id="UP000052232"/>
    </source>
</evidence>
<evidence type="ECO:0000313" key="1">
    <source>
        <dbReference type="EMBL" id="KMS54689.1"/>
    </source>
</evidence>
<dbReference type="EMBL" id="JACT01000003">
    <property type="protein sequence ID" value="KMS54689.1"/>
    <property type="molecule type" value="Genomic_DNA"/>
</dbReference>
<keyword evidence="2" id="KW-1185">Reference proteome</keyword>
<proteinExistence type="predicted"/>
<name>A0A0J7XSP1_9SPHN</name>
<protein>
    <submittedName>
        <fullName evidence="1">Uncharacterized protein</fullName>
    </submittedName>
</protein>
<reference evidence="1 2" key="1">
    <citation type="journal article" date="2015" name="G3 (Bethesda)">
        <title>Insights into Ongoing Evolution of the Hexachlorocyclohexane Catabolic Pathway from Comparative Genomics of Ten Sphingomonadaceae Strains.</title>
        <authorList>
            <person name="Pearce S.L."/>
            <person name="Oakeshott J.G."/>
            <person name="Pandey G."/>
        </authorList>
    </citation>
    <scope>NUCLEOTIDE SEQUENCE [LARGE SCALE GENOMIC DNA]</scope>
    <source>
        <strain evidence="1 2">LL01</strain>
    </source>
</reference>
<organism evidence="1 2">
    <name type="scientific">Sphingobium cupriresistens LL01</name>
    <dbReference type="NCBI Taxonomy" id="1420583"/>
    <lineage>
        <taxon>Bacteria</taxon>
        <taxon>Pseudomonadati</taxon>
        <taxon>Pseudomonadota</taxon>
        <taxon>Alphaproteobacteria</taxon>
        <taxon>Sphingomonadales</taxon>
        <taxon>Sphingomonadaceae</taxon>
        <taxon>Sphingobium</taxon>
    </lineage>
</organism>
<accession>A0A0J7XSP1</accession>
<gene>
    <name evidence="1" type="ORF">V473_15130</name>
</gene>